<keyword evidence="2" id="KW-1185">Reference proteome</keyword>
<evidence type="ECO:0000313" key="2">
    <source>
        <dbReference type="Proteomes" id="UP000828865"/>
    </source>
</evidence>
<dbReference type="Proteomes" id="UP000828865">
    <property type="component" value="Segment"/>
</dbReference>
<sequence>MLKTVHPDTHGDEMKIYDRHDKIHIDGCFDGDRVAWRGIYTPDGAREIAKRLNDLADIMEGK</sequence>
<protein>
    <submittedName>
        <fullName evidence="1">Uncharacterized protein</fullName>
    </submittedName>
</protein>
<reference evidence="2" key="1">
    <citation type="journal article" date="2021" name="PLoS Biol.">
        <title>Systematic exploration of Escherichia coli phage-host interactions with the BASEL phage collection.</title>
        <authorList>
            <person name="Maffei E."/>
            <person name="Shaidullina A."/>
            <person name="Burkolter M."/>
            <person name="Heyer Y."/>
            <person name="Estermann F."/>
            <person name="Druelle V."/>
            <person name="Sauer P."/>
            <person name="Willi L."/>
            <person name="Michaelis S."/>
            <person name="Hilbi H."/>
            <person name="Thaler D.S."/>
            <person name="Harms A."/>
        </authorList>
    </citation>
    <scope>NUCLEOTIDE SEQUENCE [LARGE SCALE GENOMIC DNA]</scope>
    <source>
        <strain evidence="2">Bas10</strain>
    </source>
</reference>
<accession>A0AAE7VU00</accession>
<gene>
    <name evidence="1" type="ORF">bas10_0064</name>
</gene>
<proteinExistence type="predicted"/>
<organism evidence="1 2">
    <name type="scientific">Escherichia phage IsaakIselin</name>
    <dbReference type="NCBI Taxonomy" id="2851974"/>
    <lineage>
        <taxon>Viruses</taxon>
        <taxon>Duplodnaviria</taxon>
        <taxon>Heunggongvirae</taxon>
        <taxon>Uroviricota</taxon>
        <taxon>Caudoviricetes</taxon>
        <taxon>Drexlerviridae</taxon>
        <taxon>Tempevirinae</taxon>
        <taxon>Henuseptimavirus</taxon>
        <taxon>Henuseptimavirus isaaklselin</taxon>
    </lineage>
</organism>
<dbReference type="EMBL" id="MZ501077">
    <property type="protein sequence ID" value="QXV80599.1"/>
    <property type="molecule type" value="Genomic_DNA"/>
</dbReference>
<name>A0AAE7VU00_9CAUD</name>
<evidence type="ECO:0000313" key="1">
    <source>
        <dbReference type="EMBL" id="QXV80599.1"/>
    </source>
</evidence>